<keyword evidence="7 8" id="KW-0501">Molybdenum cofactor biosynthesis</keyword>
<dbReference type="EMBL" id="AP018786">
    <property type="protein sequence ID" value="BBF24110.1"/>
    <property type="molecule type" value="Genomic_DNA"/>
</dbReference>
<protein>
    <recommendedName>
        <fullName evidence="8">Molybdenum cofactor guanylyltransferase</fullName>
        <shortName evidence="8">MoCo guanylyltransferase</shortName>
        <ecNumber evidence="8">2.7.7.77</ecNumber>
    </recommendedName>
    <alternativeName>
        <fullName evidence="8">GTP:molybdopterin guanylyltransferase</fullName>
    </alternativeName>
    <alternativeName>
        <fullName evidence="8">Mo-MPT guanylyltransferase</fullName>
    </alternativeName>
    <alternativeName>
        <fullName evidence="8">Molybdopterin guanylyltransferase</fullName>
    </alternativeName>
    <alternativeName>
        <fullName evidence="8">Molybdopterin-guanine dinucleotide synthase</fullName>
        <shortName evidence="8">MGD synthase</shortName>
    </alternativeName>
</protein>
<dbReference type="OrthoDB" id="9788394at2"/>
<dbReference type="CDD" id="cd02503">
    <property type="entry name" value="MobA"/>
    <property type="match status" value="1"/>
</dbReference>
<comment type="caution">
    <text evidence="8">Lacks conserved residue(s) required for the propagation of feature annotation.</text>
</comment>
<comment type="similarity">
    <text evidence="8">Belongs to the MobA family.</text>
</comment>
<keyword evidence="2 8" id="KW-0808">Transferase</keyword>
<evidence type="ECO:0000256" key="1">
    <source>
        <dbReference type="ARBA" id="ARBA00022490"/>
    </source>
</evidence>
<evidence type="ECO:0000313" key="10">
    <source>
        <dbReference type="EMBL" id="BBF24110.1"/>
    </source>
</evidence>
<feature type="binding site" evidence="8">
    <location>
        <position position="118"/>
    </location>
    <ligand>
        <name>Mg(2+)</name>
        <dbReference type="ChEBI" id="CHEBI:18420"/>
    </ligand>
</feature>
<comment type="domain">
    <text evidence="8">The N-terminal domain determines nucleotide recognition and specific binding, while the C-terminal domain determines the specific binding to the target protein.</text>
</comment>
<evidence type="ECO:0000256" key="4">
    <source>
        <dbReference type="ARBA" id="ARBA00022741"/>
    </source>
</evidence>
<dbReference type="GO" id="GO:0061603">
    <property type="term" value="F:molybdenum cofactor guanylyltransferase activity"/>
    <property type="evidence" value="ECO:0007669"/>
    <property type="project" value="UniProtKB-EC"/>
</dbReference>
<dbReference type="GO" id="GO:1902758">
    <property type="term" value="P:bis(molybdopterin guanine dinucleotide)molybdenum biosynthetic process"/>
    <property type="evidence" value="ECO:0007669"/>
    <property type="project" value="TreeGrafter"/>
</dbReference>
<comment type="cofactor">
    <cofactor evidence="8">
        <name>Mg(2+)</name>
        <dbReference type="ChEBI" id="CHEBI:18420"/>
    </cofactor>
</comment>
<keyword evidence="3 8" id="KW-0479">Metal-binding</keyword>
<dbReference type="GO" id="GO:0046872">
    <property type="term" value="F:metal ion binding"/>
    <property type="evidence" value="ECO:0007669"/>
    <property type="project" value="UniProtKB-KW"/>
</dbReference>
<dbReference type="RefSeq" id="WP_120177656.1">
    <property type="nucleotide sequence ID" value="NZ_AP018786.1"/>
</dbReference>
<dbReference type="PANTHER" id="PTHR19136">
    <property type="entry name" value="MOLYBDENUM COFACTOR GUANYLYLTRANSFERASE"/>
    <property type="match status" value="1"/>
</dbReference>
<keyword evidence="11" id="KW-1185">Reference proteome</keyword>
<name>A0A2Z6IDR3_9BURK</name>
<reference evidence="10 11" key="1">
    <citation type="journal article" date="2018" name="Int. J. Syst. Evol. Microbiol.">
        <title>Mesosutterella multiformis gen. nov., sp. nov., a member of the family Sutterellaceae and Sutterella megalosphaeroides sp. nov., isolated from human faeces.</title>
        <authorList>
            <person name="Sakamoto M."/>
            <person name="Ikeyama N."/>
            <person name="Kunihiro T."/>
            <person name="Iino T."/>
            <person name="Yuki M."/>
            <person name="Ohkuma M."/>
        </authorList>
    </citation>
    <scope>NUCLEOTIDE SEQUENCE [LARGE SCALE GENOMIC DNA]</scope>
    <source>
        <strain evidence="10 11">6FBBBH3</strain>
    </source>
</reference>
<evidence type="ECO:0000313" key="11">
    <source>
        <dbReference type="Proteomes" id="UP000271003"/>
    </source>
</evidence>
<dbReference type="InterPro" id="IPR013482">
    <property type="entry name" value="Molybde_CF_guanTrfase"/>
</dbReference>
<feature type="binding site" evidence="8">
    <location>
        <position position="86"/>
    </location>
    <ligand>
        <name>GTP</name>
        <dbReference type="ChEBI" id="CHEBI:37565"/>
    </ligand>
</feature>
<comment type="function">
    <text evidence="8">Transfers a GMP moiety from GTP to Mo-molybdopterin (Mo-MPT) cofactor (Moco or molybdenum cofactor) to form Mo-molybdopterin guanine dinucleotide (Mo-MGD) cofactor.</text>
</comment>
<gene>
    <name evidence="8 10" type="primary">mobA</name>
    <name evidence="10" type="ORF">SUTMEG_20010</name>
</gene>
<dbReference type="HAMAP" id="MF_00316">
    <property type="entry name" value="MobA"/>
    <property type="match status" value="1"/>
</dbReference>
<dbReference type="SUPFAM" id="SSF53448">
    <property type="entry name" value="Nucleotide-diphospho-sugar transferases"/>
    <property type="match status" value="1"/>
</dbReference>
<feature type="binding site" evidence="8">
    <location>
        <position position="39"/>
    </location>
    <ligand>
        <name>GTP</name>
        <dbReference type="ChEBI" id="CHEBI:37565"/>
    </ligand>
</feature>
<keyword evidence="4 8" id="KW-0547">Nucleotide-binding</keyword>
<dbReference type="Pfam" id="PF12804">
    <property type="entry name" value="NTP_transf_3"/>
    <property type="match status" value="1"/>
</dbReference>
<keyword evidence="5 8" id="KW-0460">Magnesium</keyword>
<keyword evidence="1 8" id="KW-0963">Cytoplasm</keyword>
<dbReference type="GO" id="GO:0005525">
    <property type="term" value="F:GTP binding"/>
    <property type="evidence" value="ECO:0007669"/>
    <property type="project" value="UniProtKB-UniRule"/>
</dbReference>
<dbReference type="EC" id="2.7.7.77" evidence="8"/>
<dbReference type="PANTHER" id="PTHR19136:SF81">
    <property type="entry name" value="MOLYBDENUM COFACTOR GUANYLYLTRANSFERASE"/>
    <property type="match status" value="1"/>
</dbReference>
<sequence length="222" mass="23978">MGTSVNLPHTSFSSSTFPGNTTALVYAGGLASRMGGVNKAFVPVFGKPMIEHVVERLRSIGVARIVVSANRDAERFEALGVTVLPDLRKDFPGALAALEALAHSELTPTERVFTCPCDAPFFPETLPFELDEAARRAGASGAFPRDAQGRPQSAFALFSWTVLSDAGAFLDEGGHRLGEFLRRSGLTVLPYEGDERRLANLNSREDVRAAEADPAFELWTRP</sequence>
<evidence type="ECO:0000256" key="6">
    <source>
        <dbReference type="ARBA" id="ARBA00023134"/>
    </source>
</evidence>
<keyword evidence="6 8" id="KW-0342">GTP-binding</keyword>
<evidence type="ECO:0000256" key="2">
    <source>
        <dbReference type="ARBA" id="ARBA00022679"/>
    </source>
</evidence>
<dbReference type="InterPro" id="IPR029044">
    <property type="entry name" value="Nucleotide-diphossugar_trans"/>
</dbReference>
<comment type="subcellular location">
    <subcellularLocation>
        <location evidence="8">Cytoplasm</location>
    </subcellularLocation>
</comment>
<proteinExistence type="inferred from homology"/>
<evidence type="ECO:0000256" key="3">
    <source>
        <dbReference type="ARBA" id="ARBA00022723"/>
    </source>
</evidence>
<evidence type="ECO:0000256" key="8">
    <source>
        <dbReference type="HAMAP-Rule" id="MF_00316"/>
    </source>
</evidence>
<dbReference type="Gene3D" id="3.90.550.10">
    <property type="entry name" value="Spore Coat Polysaccharide Biosynthesis Protein SpsA, Chain A"/>
    <property type="match status" value="1"/>
</dbReference>
<comment type="subunit">
    <text evidence="8">Monomer.</text>
</comment>
<keyword evidence="10" id="KW-0548">Nucleotidyltransferase</keyword>
<accession>A0A2Z6IDR3</accession>
<evidence type="ECO:0000256" key="7">
    <source>
        <dbReference type="ARBA" id="ARBA00023150"/>
    </source>
</evidence>
<feature type="domain" description="MobA-like NTP transferase" evidence="9">
    <location>
        <begin position="23"/>
        <end position="176"/>
    </location>
</feature>
<organism evidence="10 11">
    <name type="scientific">Sutterella megalosphaeroides</name>
    <dbReference type="NCBI Taxonomy" id="2494234"/>
    <lineage>
        <taxon>Bacteria</taxon>
        <taxon>Pseudomonadati</taxon>
        <taxon>Pseudomonadota</taxon>
        <taxon>Betaproteobacteria</taxon>
        <taxon>Burkholderiales</taxon>
        <taxon>Sutterellaceae</taxon>
        <taxon>Sutterella</taxon>
    </lineage>
</organism>
<evidence type="ECO:0000259" key="9">
    <source>
        <dbReference type="Pfam" id="PF12804"/>
    </source>
</evidence>
<dbReference type="Proteomes" id="UP000271003">
    <property type="component" value="Chromosome"/>
</dbReference>
<evidence type="ECO:0000256" key="5">
    <source>
        <dbReference type="ARBA" id="ARBA00022842"/>
    </source>
</evidence>
<feature type="binding site" evidence="8">
    <location>
        <position position="118"/>
    </location>
    <ligand>
        <name>GTP</name>
        <dbReference type="ChEBI" id="CHEBI:37565"/>
    </ligand>
</feature>
<dbReference type="InterPro" id="IPR025877">
    <property type="entry name" value="MobA-like_NTP_Trfase"/>
</dbReference>
<dbReference type="KEGG" id="sutt:SUTMEG_20010"/>
<dbReference type="GO" id="GO:0005737">
    <property type="term" value="C:cytoplasm"/>
    <property type="evidence" value="ECO:0007669"/>
    <property type="project" value="UniProtKB-SubCell"/>
</dbReference>
<dbReference type="AlphaFoldDB" id="A0A2Z6IDR3"/>
<comment type="catalytic activity">
    <reaction evidence="8">
        <text>Mo-molybdopterin + GTP + H(+) = Mo-molybdopterin guanine dinucleotide + diphosphate</text>
        <dbReference type="Rhea" id="RHEA:34243"/>
        <dbReference type="ChEBI" id="CHEBI:15378"/>
        <dbReference type="ChEBI" id="CHEBI:33019"/>
        <dbReference type="ChEBI" id="CHEBI:37565"/>
        <dbReference type="ChEBI" id="CHEBI:71302"/>
        <dbReference type="ChEBI" id="CHEBI:71310"/>
        <dbReference type="EC" id="2.7.7.77"/>
    </reaction>
</comment>